<evidence type="ECO:0000313" key="1">
    <source>
        <dbReference type="EMBL" id="KAF2437524.1"/>
    </source>
</evidence>
<gene>
    <name evidence="1" type="ORF">P171DRAFT_491867</name>
</gene>
<name>A0A9P4U434_9PLEO</name>
<organism evidence="1 2">
    <name type="scientific">Karstenula rhodostoma CBS 690.94</name>
    <dbReference type="NCBI Taxonomy" id="1392251"/>
    <lineage>
        <taxon>Eukaryota</taxon>
        <taxon>Fungi</taxon>
        <taxon>Dikarya</taxon>
        <taxon>Ascomycota</taxon>
        <taxon>Pezizomycotina</taxon>
        <taxon>Dothideomycetes</taxon>
        <taxon>Pleosporomycetidae</taxon>
        <taxon>Pleosporales</taxon>
        <taxon>Massarineae</taxon>
        <taxon>Didymosphaeriaceae</taxon>
        <taxon>Karstenula</taxon>
    </lineage>
</organism>
<protein>
    <submittedName>
        <fullName evidence="1">Uncharacterized protein</fullName>
    </submittedName>
</protein>
<comment type="caution">
    <text evidence="1">The sequence shown here is derived from an EMBL/GenBank/DDBJ whole genome shotgun (WGS) entry which is preliminary data.</text>
</comment>
<keyword evidence="2" id="KW-1185">Reference proteome</keyword>
<dbReference type="Proteomes" id="UP000799764">
    <property type="component" value="Unassembled WGS sequence"/>
</dbReference>
<reference evidence="1" key="1">
    <citation type="journal article" date="2020" name="Stud. Mycol.">
        <title>101 Dothideomycetes genomes: a test case for predicting lifestyles and emergence of pathogens.</title>
        <authorList>
            <person name="Haridas S."/>
            <person name="Albert R."/>
            <person name="Binder M."/>
            <person name="Bloem J."/>
            <person name="Labutti K."/>
            <person name="Salamov A."/>
            <person name="Andreopoulos B."/>
            <person name="Baker S."/>
            <person name="Barry K."/>
            <person name="Bills G."/>
            <person name="Bluhm B."/>
            <person name="Cannon C."/>
            <person name="Castanera R."/>
            <person name="Culley D."/>
            <person name="Daum C."/>
            <person name="Ezra D."/>
            <person name="Gonzalez J."/>
            <person name="Henrissat B."/>
            <person name="Kuo A."/>
            <person name="Liang C."/>
            <person name="Lipzen A."/>
            <person name="Lutzoni F."/>
            <person name="Magnuson J."/>
            <person name="Mondo S."/>
            <person name="Nolan M."/>
            <person name="Ohm R."/>
            <person name="Pangilinan J."/>
            <person name="Park H.-J."/>
            <person name="Ramirez L."/>
            <person name="Alfaro M."/>
            <person name="Sun H."/>
            <person name="Tritt A."/>
            <person name="Yoshinaga Y."/>
            <person name="Zwiers L.-H."/>
            <person name="Turgeon B."/>
            <person name="Goodwin S."/>
            <person name="Spatafora J."/>
            <person name="Crous P."/>
            <person name="Grigoriev I."/>
        </authorList>
    </citation>
    <scope>NUCLEOTIDE SEQUENCE</scope>
    <source>
        <strain evidence="1">CBS 690.94</strain>
    </source>
</reference>
<sequence>MATGYGEEWGPDVYLAGLWRNTFLSNMSWSVSHYKIILGARVQVPIQSQRIVGGGIASWSWASVTAPANYIHGSNTILDSVGMVDIRYRVQGPRMVGVIEEATFVLEASSLRAPLALSADGPRIFSLEDMDSPLRPISQTLQWGLEIDVKSTNLSPQLPIMPLSESHVENFSHDAKWTYGSWS</sequence>
<dbReference type="AlphaFoldDB" id="A0A9P4U434"/>
<proteinExistence type="predicted"/>
<accession>A0A9P4U434</accession>
<dbReference type="EMBL" id="MU001515">
    <property type="protein sequence ID" value="KAF2437524.1"/>
    <property type="molecule type" value="Genomic_DNA"/>
</dbReference>
<evidence type="ECO:0000313" key="2">
    <source>
        <dbReference type="Proteomes" id="UP000799764"/>
    </source>
</evidence>